<dbReference type="PANTHER" id="PTHR10150">
    <property type="entry name" value="DNA REPAIR ENDONUCLEASE XPF"/>
    <property type="match status" value="1"/>
</dbReference>
<dbReference type="InterPro" id="IPR006166">
    <property type="entry name" value="ERCC4_domain"/>
</dbReference>
<dbReference type="CDD" id="cd20078">
    <property type="entry name" value="XPF_nuclease_XPF_euk"/>
    <property type="match status" value="1"/>
</dbReference>
<dbReference type="GO" id="GO:0000712">
    <property type="term" value="P:resolution of meiotic recombination intermediates"/>
    <property type="evidence" value="ECO:0007669"/>
    <property type="project" value="TreeGrafter"/>
</dbReference>
<keyword evidence="5" id="KW-0227">DNA damage</keyword>
<dbReference type="Gene3D" id="3.40.50.10130">
    <property type="match status" value="1"/>
</dbReference>
<gene>
    <name evidence="12" type="ORF">TRFO_32332</name>
</gene>
<dbReference type="VEuPathDB" id="TrichDB:TRFO_32332"/>
<feature type="compositionally biased region" description="Low complexity" evidence="10">
    <location>
        <begin position="437"/>
        <end position="456"/>
    </location>
</feature>
<proteinExistence type="inferred from homology"/>
<reference evidence="12" key="1">
    <citation type="submission" date="2016-10" db="EMBL/GenBank/DDBJ databases">
        <authorList>
            <person name="Benchimol M."/>
            <person name="Almeida L.G."/>
            <person name="Vasconcelos A.T."/>
            <person name="Perreira-Neves A."/>
            <person name="Rosa I.A."/>
            <person name="Tasca T."/>
            <person name="Bogo M.R."/>
            <person name="de Souza W."/>
        </authorList>
    </citation>
    <scope>NUCLEOTIDE SEQUENCE [LARGE SCALE GENOMIC DNA]</scope>
    <source>
        <strain evidence="12">K</strain>
    </source>
</reference>
<keyword evidence="9" id="KW-0539">Nucleus</keyword>
<dbReference type="GO" id="GO:0003684">
    <property type="term" value="F:damaged DNA binding"/>
    <property type="evidence" value="ECO:0007669"/>
    <property type="project" value="TreeGrafter"/>
</dbReference>
<keyword evidence="3" id="KW-0540">Nuclease</keyword>
<dbReference type="GO" id="GO:0000014">
    <property type="term" value="F:single-stranded DNA endodeoxyribonuclease activity"/>
    <property type="evidence" value="ECO:0007669"/>
    <property type="project" value="TreeGrafter"/>
</dbReference>
<dbReference type="GeneID" id="94843137"/>
<dbReference type="OrthoDB" id="361020at2759"/>
<dbReference type="GO" id="GO:0000110">
    <property type="term" value="C:nucleotide-excision repair factor 1 complex"/>
    <property type="evidence" value="ECO:0007669"/>
    <property type="project" value="TreeGrafter"/>
</dbReference>
<evidence type="ECO:0000259" key="11">
    <source>
        <dbReference type="SMART" id="SM00891"/>
    </source>
</evidence>
<evidence type="ECO:0000256" key="1">
    <source>
        <dbReference type="ARBA" id="ARBA00004123"/>
    </source>
</evidence>
<dbReference type="FunFam" id="3.40.50.10130:FF:000002">
    <property type="entry name" value="DNA repair endonuclease XPF"/>
    <property type="match status" value="1"/>
</dbReference>
<evidence type="ECO:0000256" key="2">
    <source>
        <dbReference type="ARBA" id="ARBA00010015"/>
    </source>
</evidence>
<accession>A0A1J4JP46</accession>
<evidence type="ECO:0000256" key="8">
    <source>
        <dbReference type="ARBA" id="ARBA00023204"/>
    </source>
</evidence>
<name>A0A1J4JP46_9EUKA</name>
<dbReference type="GO" id="GO:1901255">
    <property type="term" value="P:nucleotide-excision repair involved in interstrand cross-link repair"/>
    <property type="evidence" value="ECO:0007669"/>
    <property type="project" value="TreeGrafter"/>
</dbReference>
<organism evidence="12 13">
    <name type="scientific">Tritrichomonas foetus</name>
    <dbReference type="NCBI Taxonomy" id="1144522"/>
    <lineage>
        <taxon>Eukaryota</taxon>
        <taxon>Metamonada</taxon>
        <taxon>Parabasalia</taxon>
        <taxon>Tritrichomonadida</taxon>
        <taxon>Tritrichomonadidae</taxon>
        <taxon>Tritrichomonas</taxon>
    </lineage>
</organism>
<dbReference type="Proteomes" id="UP000179807">
    <property type="component" value="Unassembled WGS sequence"/>
</dbReference>
<protein>
    <submittedName>
        <fullName evidence="12">ERCC4 domain containing protein</fullName>
    </submittedName>
</protein>
<keyword evidence="8" id="KW-0234">DNA repair</keyword>
<dbReference type="Gene3D" id="1.10.150.20">
    <property type="entry name" value="5' to 3' exonuclease, C-terminal subdomain"/>
    <property type="match status" value="1"/>
</dbReference>
<dbReference type="SMART" id="SM00891">
    <property type="entry name" value="ERCC4"/>
    <property type="match status" value="1"/>
</dbReference>
<evidence type="ECO:0000256" key="4">
    <source>
        <dbReference type="ARBA" id="ARBA00022759"/>
    </source>
</evidence>
<evidence type="ECO:0000256" key="9">
    <source>
        <dbReference type="ARBA" id="ARBA00023242"/>
    </source>
</evidence>
<feature type="region of interest" description="Disordered" evidence="10">
    <location>
        <begin position="437"/>
        <end position="462"/>
    </location>
</feature>
<dbReference type="AlphaFoldDB" id="A0A1J4JP46"/>
<sequence>MLKYHKYIWDSFRKKPSGLYILGKGLDVFEIEKQLIIEYSKNHKLVFVFGISENDKQRIIWEAANSGIEFLPKDIEKDTGRKERIQHYESNLVFFHNPGILAKDFLQGIIDPLKIDGFIINNAETIHKDSGLQLCLAYYQAFRLSNQKEIITQICQENNEENSDNENNGNEISDNLNLLNVQSNGFIKAFSEKVYEIGDLKKTADLLWIRHILFFPRFEQNVKDSIQSYEVQIIHISLKNSKSNTPKNEETKTNDFKPIVSNELIKLFALLTSLHNAFMSEYGEQLKLTAEESLVFHKKSLEKRTVTDEQKKVLDSILFFRQAFFFLLHEDPIIFNNYLQAVQSRNAGPYHPLWYEFPQAASVFNVAAKYAEENIPSPKLQWIVQLITNLPKDKRILILAEGTGTVNMICRFLAGFTPATTGKGIQIPNIVLDDNQSNNHSNLSSSNNSSKNGKTSSQKDVSENENYDFTLLNDEEPLINPELFGIIDLPMILLQELHAQANVLEKFQPDVVIFWDVTLLSIRRLEVYNSRYKKNVIAYLLSYPEAKEIQKMNNTGTHERDVFLQYIKSLTSLGLLPLNPFVIGQRPIIADDREFRSSFPLGLLRNGFKVVPALITVGDYVLSDEIVIERKAYTDLVGSLKNGRLLQQLQRMKQFYPRPFLLIEFTDVEYNSLSAKGKSSAIMNKLMTILYSFPDVKLIWARNNVEAGKTLNSLAQGTQPPTMSKALAMGSGVKDLRDIAREDSRQIKFLSSIPFLMSSHIEAIVTHCNSLKDLALMKRDKMMSIMEPSIGLKLYSLLHSSVKPV</sequence>
<dbReference type="GO" id="GO:0003697">
    <property type="term" value="F:single-stranded DNA binding"/>
    <property type="evidence" value="ECO:0007669"/>
    <property type="project" value="TreeGrafter"/>
</dbReference>
<dbReference type="RefSeq" id="XP_068354033.1">
    <property type="nucleotide sequence ID" value="XM_068508433.1"/>
</dbReference>
<dbReference type="PANTHER" id="PTHR10150:SF0">
    <property type="entry name" value="DNA REPAIR ENDONUCLEASE XPF"/>
    <property type="match status" value="1"/>
</dbReference>
<keyword evidence="13" id="KW-1185">Reference proteome</keyword>
<dbReference type="Pfam" id="PF02732">
    <property type="entry name" value="ERCC4"/>
    <property type="match status" value="1"/>
</dbReference>
<dbReference type="EMBL" id="MLAK01000934">
    <property type="protein sequence ID" value="OHT00897.1"/>
    <property type="molecule type" value="Genomic_DNA"/>
</dbReference>
<dbReference type="GO" id="GO:0000724">
    <property type="term" value="P:double-strand break repair via homologous recombination"/>
    <property type="evidence" value="ECO:0007669"/>
    <property type="project" value="TreeGrafter"/>
</dbReference>
<evidence type="ECO:0000256" key="10">
    <source>
        <dbReference type="SAM" id="MobiDB-lite"/>
    </source>
</evidence>
<dbReference type="InterPro" id="IPR011335">
    <property type="entry name" value="Restrct_endonuc-II-like"/>
</dbReference>
<evidence type="ECO:0000256" key="3">
    <source>
        <dbReference type="ARBA" id="ARBA00022722"/>
    </source>
</evidence>
<keyword evidence="6" id="KW-0378">Hydrolase</keyword>
<evidence type="ECO:0000256" key="5">
    <source>
        <dbReference type="ARBA" id="ARBA00022763"/>
    </source>
</evidence>
<feature type="domain" description="ERCC4" evidence="11">
    <location>
        <begin position="587"/>
        <end position="667"/>
    </location>
</feature>
<evidence type="ECO:0000313" key="13">
    <source>
        <dbReference type="Proteomes" id="UP000179807"/>
    </source>
</evidence>
<comment type="similarity">
    <text evidence="2">Belongs to the XPF family.</text>
</comment>
<comment type="caution">
    <text evidence="12">The sequence shown here is derived from an EMBL/GenBank/DDBJ whole genome shotgun (WGS) entry which is preliminary data.</text>
</comment>
<evidence type="ECO:0000256" key="6">
    <source>
        <dbReference type="ARBA" id="ARBA00022801"/>
    </source>
</evidence>
<comment type="subcellular location">
    <subcellularLocation>
        <location evidence="1">Nucleus</location>
    </subcellularLocation>
</comment>
<keyword evidence="7" id="KW-0238">DNA-binding</keyword>
<evidence type="ECO:0000256" key="7">
    <source>
        <dbReference type="ARBA" id="ARBA00023125"/>
    </source>
</evidence>
<dbReference type="SUPFAM" id="SSF52980">
    <property type="entry name" value="Restriction endonuclease-like"/>
    <property type="match status" value="1"/>
</dbReference>
<dbReference type="InterPro" id="IPR047520">
    <property type="entry name" value="XPF_nuclease"/>
</dbReference>
<evidence type="ECO:0000313" key="12">
    <source>
        <dbReference type="EMBL" id="OHT00897.1"/>
    </source>
</evidence>
<keyword evidence="4" id="KW-0255">Endonuclease</keyword>